<dbReference type="InterPro" id="IPR013620">
    <property type="entry name" value="Exonuc_1_SH3"/>
</dbReference>
<dbReference type="SMART" id="SM00479">
    <property type="entry name" value="EXOIII"/>
    <property type="match status" value="1"/>
</dbReference>
<evidence type="ECO:0000256" key="5">
    <source>
        <dbReference type="ARBA" id="ARBA00022723"/>
    </source>
</evidence>
<dbReference type="NCBIfam" id="NF008746">
    <property type="entry name" value="PRK11779.1"/>
    <property type="match status" value="1"/>
</dbReference>
<reference evidence="16 17" key="1">
    <citation type="submission" date="2015-07" db="EMBL/GenBank/DDBJ databases">
        <authorList>
            <person name="Noorani M."/>
        </authorList>
    </citation>
    <scope>NUCLEOTIDE SEQUENCE [LARGE SCALE GENOMIC DNA]</scope>
    <source>
        <strain evidence="16 17">KCTC 42284</strain>
    </source>
</reference>
<evidence type="ECO:0000256" key="9">
    <source>
        <dbReference type="ARBA" id="ARBA00022842"/>
    </source>
</evidence>
<feature type="binding site" evidence="15">
    <location>
        <position position="181"/>
    </location>
    <ligand>
        <name>Mg(2+)</name>
        <dbReference type="ChEBI" id="CHEBI:18420"/>
        <label>2</label>
    </ligand>
</feature>
<evidence type="ECO:0000256" key="3">
    <source>
        <dbReference type="ARBA" id="ARBA00019900"/>
    </source>
</evidence>
<accession>A0A0K0XXW7</accession>
<dbReference type="Gene3D" id="3.30.1520.20">
    <property type="entry name" value="Exonuclease ExoI, domain 2"/>
    <property type="match status" value="1"/>
</dbReference>
<evidence type="ECO:0000256" key="6">
    <source>
        <dbReference type="ARBA" id="ARBA00022763"/>
    </source>
</evidence>
<keyword evidence="10" id="KW-0238">DNA-binding</keyword>
<keyword evidence="7 13" id="KW-0378">Hydrolase</keyword>
<evidence type="ECO:0000256" key="2">
    <source>
        <dbReference type="ARBA" id="ARBA00012108"/>
    </source>
</evidence>
<evidence type="ECO:0000256" key="1">
    <source>
        <dbReference type="ARBA" id="ARBA00000563"/>
    </source>
</evidence>
<dbReference type="EC" id="3.1.11.1" evidence="2 13"/>
<evidence type="ECO:0000313" key="17">
    <source>
        <dbReference type="Proteomes" id="UP000066624"/>
    </source>
</evidence>
<dbReference type="InterPro" id="IPR034747">
    <property type="entry name" value="EXOI_SH3"/>
</dbReference>
<evidence type="ECO:0000256" key="7">
    <source>
        <dbReference type="ARBA" id="ARBA00022801"/>
    </source>
</evidence>
<dbReference type="InterPro" id="IPR058561">
    <property type="entry name" value="Exonuc_1_C"/>
</dbReference>
<dbReference type="KEGG" id="wma:WM2015_2157"/>
<evidence type="ECO:0000256" key="11">
    <source>
        <dbReference type="ARBA" id="ARBA00023204"/>
    </source>
</evidence>
<dbReference type="Proteomes" id="UP000066624">
    <property type="component" value="Chromosome"/>
</dbReference>
<evidence type="ECO:0000313" key="16">
    <source>
        <dbReference type="EMBL" id="AKS42520.1"/>
    </source>
</evidence>
<keyword evidence="5 15" id="KW-0479">Metal-binding</keyword>
<dbReference type="OrthoDB" id="9763470at2"/>
<keyword evidence="17" id="KW-1185">Reference proteome</keyword>
<dbReference type="GO" id="GO:0046872">
    <property type="term" value="F:metal ion binding"/>
    <property type="evidence" value="ECO:0007669"/>
    <property type="project" value="UniProtKB-KW"/>
</dbReference>
<evidence type="ECO:0000256" key="4">
    <source>
        <dbReference type="ARBA" id="ARBA00022722"/>
    </source>
</evidence>
<dbReference type="SUPFAM" id="SSF53098">
    <property type="entry name" value="Ribonuclease H-like"/>
    <property type="match status" value="1"/>
</dbReference>
<dbReference type="STRING" id="1579979.WM2015_2157"/>
<keyword evidence="6 13" id="KW-0227">DNA damage</keyword>
<feature type="binding site" evidence="15">
    <location>
        <position position="12"/>
    </location>
    <ligand>
        <name>Mg(2+)</name>
        <dbReference type="ChEBI" id="CHEBI:18420"/>
        <label>2</label>
    </ligand>
</feature>
<keyword evidence="11 13" id="KW-0234">DNA repair</keyword>
<comment type="cofactor">
    <cofactor evidence="15">
        <name>Mg(2+)</name>
        <dbReference type="ChEBI" id="CHEBI:18420"/>
    </cofactor>
    <text evidence="15">Binds 2 Mg(2+) ions per monomer.</text>
</comment>
<feature type="binding site" evidence="14">
    <location>
        <position position="160"/>
    </location>
    <ligand>
        <name>substrate</name>
    </ligand>
</feature>
<feature type="binding site" evidence="14">
    <location>
        <position position="12"/>
    </location>
    <ligand>
        <name>substrate</name>
    </ligand>
</feature>
<gene>
    <name evidence="16" type="ORF">WM2015_2157</name>
</gene>
<comment type="subunit">
    <text evidence="12">Monomer. Interacts with ssb (via C-terminus); this interaction stimulates the exonuclease activity by recruiting the enzyme to its substrate.</text>
</comment>
<dbReference type="PROSITE" id="PS51785">
    <property type="entry name" value="EXOI_C"/>
    <property type="match status" value="1"/>
</dbReference>
<dbReference type="Pfam" id="PF00929">
    <property type="entry name" value="RNase_T"/>
    <property type="match status" value="1"/>
</dbReference>
<evidence type="ECO:0000256" key="12">
    <source>
        <dbReference type="ARBA" id="ARBA00046792"/>
    </source>
</evidence>
<dbReference type="InterPro" id="IPR013520">
    <property type="entry name" value="Ribonucl_H"/>
</dbReference>
<dbReference type="GO" id="GO:0008310">
    <property type="term" value="F:single-stranded DNA 3'-5' DNA exonuclease activity"/>
    <property type="evidence" value="ECO:0007669"/>
    <property type="project" value="UniProtKB-EC"/>
</dbReference>
<dbReference type="PROSITE" id="PS51784">
    <property type="entry name" value="EXOI_SH3"/>
    <property type="match status" value="1"/>
</dbReference>
<dbReference type="EMBL" id="CP012154">
    <property type="protein sequence ID" value="AKS42520.1"/>
    <property type="molecule type" value="Genomic_DNA"/>
</dbReference>
<dbReference type="Pfam" id="PF08411">
    <property type="entry name" value="ExoI_SH3"/>
    <property type="match status" value="1"/>
</dbReference>
<protein>
    <recommendedName>
        <fullName evidence="3 13">Exodeoxyribonuclease I</fullName>
        <ecNumber evidence="2 13">3.1.11.1</ecNumber>
    </recommendedName>
</protein>
<evidence type="ECO:0000256" key="15">
    <source>
        <dbReference type="PIRSR" id="PIRSR000977-2"/>
    </source>
</evidence>
<evidence type="ECO:0000256" key="10">
    <source>
        <dbReference type="ARBA" id="ARBA00023125"/>
    </source>
</evidence>
<keyword evidence="4 13" id="KW-0540">Nuclease</keyword>
<dbReference type="GO" id="GO:0006281">
    <property type="term" value="P:DNA repair"/>
    <property type="evidence" value="ECO:0007669"/>
    <property type="project" value="UniProtKB-KW"/>
</dbReference>
<dbReference type="RefSeq" id="WP_049726074.1">
    <property type="nucleotide sequence ID" value="NZ_CP012154.1"/>
</dbReference>
<dbReference type="InterPro" id="IPR023607">
    <property type="entry name" value="Exodeoxyribonuclease_I"/>
</dbReference>
<dbReference type="InterPro" id="IPR038649">
    <property type="entry name" value="EXOI_SH3_sf"/>
</dbReference>
<dbReference type="InterPro" id="IPR036397">
    <property type="entry name" value="RNaseH_sf"/>
</dbReference>
<evidence type="ECO:0000256" key="13">
    <source>
        <dbReference type="PIRNR" id="PIRNR000977"/>
    </source>
</evidence>
<keyword evidence="8 13" id="KW-0269">Exonuclease</keyword>
<name>A0A0K0XXW7_9GAMM</name>
<sequence>MTESSFLWHDFETFGADPRRDRPVQFAALRTNEALEPIGEPIVVYCQPDPDLLPQPQACLITGITPQLARDKGLSEPAFAAEIHAAMSQPGTCSVGYNNFRFDDEVTRYLFWRNFYEPYAREYSNGNSRFDLIDLMRMTRALRPEGLEWADREDGMPSFRLEDLAAANGLDTSRAHDALADVEATLGLARALKTQQPRLWQWALSLRQKHVVARLLEPRQPLLHSSARFPASHFATAPILPLLPHPDYAGQWIVWNLQIDPEPFDGLSVDDLADRLWVSQQDLPPGVERLPVKLVRTNRCPMLSPINVLDEAARERLDIDPGRLEQHARKLAERPELLERIRRLFSQSKNESLAVDPEQALYDGFVSRSDQALYASVREADPDTLTRLGQPFQDDRLNELLFRYRARKYPDSLDEDEATRWQEFRARRLFHDPELASIQWPGFEAEMHELMRQRPDQRPLLEALAEWGQAVKLRNPG</sequence>
<dbReference type="Gene3D" id="1.10.287.1240">
    <property type="match status" value="1"/>
</dbReference>
<comment type="catalytic activity">
    <reaction evidence="1 13">
        <text>Exonucleolytic cleavage in the 3'- to 5'-direction to yield nucleoside 5'-phosphates.</text>
        <dbReference type="EC" id="3.1.11.1"/>
    </reaction>
</comment>
<feature type="binding site" evidence="15">
    <location>
        <position position="10"/>
    </location>
    <ligand>
        <name>Mg(2+)</name>
        <dbReference type="ChEBI" id="CHEBI:18420"/>
        <label>1</label>
    </ligand>
</feature>
<dbReference type="PIRSF" id="PIRSF000977">
    <property type="entry name" value="Exodeoxyribonuclease_I"/>
    <property type="match status" value="1"/>
</dbReference>
<dbReference type="PATRIC" id="fig|1579979.3.peg.2203"/>
<evidence type="ECO:0000256" key="8">
    <source>
        <dbReference type="ARBA" id="ARBA00022839"/>
    </source>
</evidence>
<organism evidence="16 17">
    <name type="scientific">Wenzhouxiangella marina</name>
    <dbReference type="NCBI Taxonomy" id="1579979"/>
    <lineage>
        <taxon>Bacteria</taxon>
        <taxon>Pseudomonadati</taxon>
        <taxon>Pseudomonadota</taxon>
        <taxon>Gammaproteobacteria</taxon>
        <taxon>Chromatiales</taxon>
        <taxon>Wenzhouxiangellaceae</taxon>
        <taxon>Wenzhouxiangella</taxon>
    </lineage>
</organism>
<dbReference type="Pfam" id="PF26016">
    <property type="entry name" value="ExoI_C"/>
    <property type="match status" value="1"/>
</dbReference>
<dbReference type="CDD" id="cd06138">
    <property type="entry name" value="ExoI_N"/>
    <property type="match status" value="1"/>
</dbReference>
<dbReference type="FunFam" id="3.30.420.10:FF:000033">
    <property type="entry name" value="Exodeoxyribonuclease I"/>
    <property type="match status" value="1"/>
</dbReference>
<dbReference type="GO" id="GO:0003677">
    <property type="term" value="F:DNA binding"/>
    <property type="evidence" value="ECO:0007669"/>
    <property type="project" value="UniProtKB-KW"/>
</dbReference>
<dbReference type="InterPro" id="IPR012337">
    <property type="entry name" value="RNaseH-like_sf"/>
</dbReference>
<keyword evidence="9 15" id="KW-0460">Magnesium</keyword>
<dbReference type="Gene3D" id="3.30.420.10">
    <property type="entry name" value="Ribonuclease H-like superfamily/Ribonuclease H"/>
    <property type="match status" value="1"/>
</dbReference>
<proteinExistence type="predicted"/>
<dbReference type="AlphaFoldDB" id="A0A0K0XXW7"/>
<evidence type="ECO:0000256" key="14">
    <source>
        <dbReference type="PIRSR" id="PIRSR000977-1"/>
    </source>
</evidence>
<dbReference type="Gene3D" id="1.20.1280.70">
    <property type="entry name" value="Exonuclease ExoI, domain 3"/>
    <property type="match status" value="1"/>
</dbReference>